<gene>
    <name evidence="1" type="ORF">GALMADRAFT_41866</name>
</gene>
<reference evidence="2" key="1">
    <citation type="journal article" date="2014" name="Proc. Natl. Acad. Sci. U.S.A.">
        <title>Extensive sampling of basidiomycete genomes demonstrates inadequacy of the white-rot/brown-rot paradigm for wood decay fungi.</title>
        <authorList>
            <person name="Riley R."/>
            <person name="Salamov A.A."/>
            <person name="Brown D.W."/>
            <person name="Nagy L.G."/>
            <person name="Floudas D."/>
            <person name="Held B.W."/>
            <person name="Levasseur A."/>
            <person name="Lombard V."/>
            <person name="Morin E."/>
            <person name="Otillar R."/>
            <person name="Lindquist E.A."/>
            <person name="Sun H."/>
            <person name="LaButti K.M."/>
            <person name="Schmutz J."/>
            <person name="Jabbour D."/>
            <person name="Luo H."/>
            <person name="Baker S.E."/>
            <person name="Pisabarro A.G."/>
            <person name="Walton J.D."/>
            <person name="Blanchette R.A."/>
            <person name="Henrissat B."/>
            <person name="Martin F."/>
            <person name="Cullen D."/>
            <person name="Hibbett D.S."/>
            <person name="Grigoriev I.V."/>
        </authorList>
    </citation>
    <scope>NUCLEOTIDE SEQUENCE [LARGE SCALE GENOMIC DNA]</scope>
    <source>
        <strain evidence="2">CBS 339.88</strain>
    </source>
</reference>
<proteinExistence type="predicted"/>
<accession>A0A067SRN7</accession>
<dbReference type="Proteomes" id="UP000027222">
    <property type="component" value="Unassembled WGS sequence"/>
</dbReference>
<feature type="non-terminal residue" evidence="1">
    <location>
        <position position="1"/>
    </location>
</feature>
<sequence length="192" mass="21583">ATSNLTPMALYLKHTDIVQRGIRREICQSLITIFDWCSSTGPRLAKRLVQIHQLHGYIGLHNAAPHFADLVDHIIQHVLVLFTTQVNAQKVGAKTKPKCLEPDLEVKLRLGQIRESPSSVPFNLYGLRTAVPSRSGSVVKLPHISLPGQILCLGPNDIYTATINVVQQFWVKEFIMPPLRIIDNETRSRKHT</sequence>
<dbReference type="EMBL" id="KL142388">
    <property type="protein sequence ID" value="KDR72712.1"/>
    <property type="molecule type" value="Genomic_DNA"/>
</dbReference>
<keyword evidence="2" id="KW-1185">Reference proteome</keyword>
<feature type="non-terminal residue" evidence="1">
    <location>
        <position position="192"/>
    </location>
</feature>
<dbReference type="HOGENOM" id="CLU_1274921_0_0_1"/>
<name>A0A067SRN7_GALM3</name>
<organism evidence="1 2">
    <name type="scientific">Galerina marginata (strain CBS 339.88)</name>
    <dbReference type="NCBI Taxonomy" id="685588"/>
    <lineage>
        <taxon>Eukaryota</taxon>
        <taxon>Fungi</taxon>
        <taxon>Dikarya</taxon>
        <taxon>Basidiomycota</taxon>
        <taxon>Agaricomycotina</taxon>
        <taxon>Agaricomycetes</taxon>
        <taxon>Agaricomycetidae</taxon>
        <taxon>Agaricales</taxon>
        <taxon>Agaricineae</taxon>
        <taxon>Strophariaceae</taxon>
        <taxon>Galerina</taxon>
    </lineage>
</organism>
<dbReference type="AlphaFoldDB" id="A0A067SRN7"/>
<evidence type="ECO:0000313" key="1">
    <source>
        <dbReference type="EMBL" id="KDR72712.1"/>
    </source>
</evidence>
<protein>
    <submittedName>
        <fullName evidence="1">Uncharacterized protein</fullName>
    </submittedName>
</protein>
<evidence type="ECO:0000313" key="2">
    <source>
        <dbReference type="Proteomes" id="UP000027222"/>
    </source>
</evidence>